<dbReference type="RefSeq" id="WP_138212914.1">
    <property type="nucleotide sequence ID" value="NZ_VASG01000001.1"/>
</dbReference>
<reference evidence="1 2" key="1">
    <citation type="submission" date="2019-05" db="EMBL/GenBank/DDBJ databases">
        <authorList>
            <person name="Moore K."/>
            <person name="O'Neill P."/>
            <person name="Farbos A."/>
            <person name="Studholme D.J."/>
        </authorList>
    </citation>
    <scope>NUCLEOTIDE SEQUENCE [LARGE SCALE GENOMIC DNA]</scope>
    <source>
        <strain evidence="1 2">DSM 9128</strain>
    </source>
</reference>
<accession>A0A5R9AJE6</accession>
<proteinExistence type="predicted"/>
<name>A0A5R9AJE6_PSENT</name>
<gene>
    <name evidence="1" type="ORF">FEA48_05835</name>
</gene>
<evidence type="ECO:0000313" key="1">
    <source>
        <dbReference type="EMBL" id="TLP78718.1"/>
    </source>
</evidence>
<reference evidence="2" key="2">
    <citation type="submission" date="2019-06" db="EMBL/GenBank/DDBJ databases">
        <title>AzeR, a transcriptional regulator that responds to azelaic acid in Pseudomonas nitroreducens.</title>
        <authorList>
            <person name="Bez C."/>
            <person name="Javvadi S.G."/>
            <person name="Bertani I."/>
            <person name="Devescovi G."/>
            <person name="Studholme D.J."/>
            <person name="Geller A."/>
            <person name="Levy A."/>
            <person name="Venturi V."/>
        </authorList>
    </citation>
    <scope>NUCLEOTIDE SEQUENCE [LARGE SCALE GENOMIC DNA]</scope>
    <source>
        <strain evidence="2">DSM 9128</strain>
    </source>
</reference>
<dbReference type="AlphaFoldDB" id="A0A5R9AJE6"/>
<protein>
    <submittedName>
        <fullName evidence="1">Uncharacterized protein</fullName>
    </submittedName>
</protein>
<dbReference type="EMBL" id="VASG01000001">
    <property type="protein sequence ID" value="TLP78718.1"/>
    <property type="molecule type" value="Genomic_DNA"/>
</dbReference>
<comment type="caution">
    <text evidence="1">The sequence shown here is derived from an EMBL/GenBank/DDBJ whole genome shotgun (WGS) entry which is preliminary data.</text>
</comment>
<organism evidence="1 2">
    <name type="scientific">Pseudomonas nitroreducens</name>
    <dbReference type="NCBI Taxonomy" id="46680"/>
    <lineage>
        <taxon>Bacteria</taxon>
        <taxon>Pseudomonadati</taxon>
        <taxon>Pseudomonadota</taxon>
        <taxon>Gammaproteobacteria</taxon>
        <taxon>Pseudomonadales</taxon>
        <taxon>Pseudomonadaceae</taxon>
        <taxon>Pseudomonas</taxon>
    </lineage>
</organism>
<dbReference type="Proteomes" id="UP000307510">
    <property type="component" value="Unassembled WGS sequence"/>
</dbReference>
<evidence type="ECO:0000313" key="2">
    <source>
        <dbReference type="Proteomes" id="UP000307510"/>
    </source>
</evidence>
<sequence>MCQPSTHHLQGQLLALQAQLNAFIASMPADIPASAQEHLQRQVDLARVDIISTEWSGPVKPGFEAQIEQVSL</sequence>